<feature type="compositionally biased region" description="Basic and acidic residues" evidence="1">
    <location>
        <begin position="92"/>
        <end position="105"/>
    </location>
</feature>
<reference evidence="3" key="2">
    <citation type="journal article" date="2023" name="Syst. Appl. Microbiol.">
        <title>Govania unica gen. nov., sp. nov., a rare biosphere bacterium that represents a novel family in the class Alphaproteobacteria.</title>
        <authorList>
            <person name="Vandamme P."/>
            <person name="Peeters C."/>
            <person name="Hettiarachchi A."/>
            <person name="Cnockaert M."/>
            <person name="Carlier A."/>
        </authorList>
    </citation>
    <scope>NUCLEOTIDE SEQUENCE</scope>
    <source>
        <strain evidence="3">LMG 31809</strain>
    </source>
</reference>
<dbReference type="AlphaFoldDB" id="A0A9X3TVH8"/>
<protein>
    <submittedName>
        <fullName evidence="3">MerR family transcriptional regulator</fullName>
    </submittedName>
</protein>
<dbReference type="Proteomes" id="UP001141619">
    <property type="component" value="Unassembled WGS sequence"/>
</dbReference>
<proteinExistence type="predicted"/>
<evidence type="ECO:0000313" key="4">
    <source>
        <dbReference type="Proteomes" id="UP001141619"/>
    </source>
</evidence>
<dbReference type="InterPro" id="IPR009061">
    <property type="entry name" value="DNA-bd_dom_put_sf"/>
</dbReference>
<dbReference type="Pfam" id="PF13411">
    <property type="entry name" value="MerR_1"/>
    <property type="match status" value="1"/>
</dbReference>
<dbReference type="Gene3D" id="1.10.1660.10">
    <property type="match status" value="1"/>
</dbReference>
<name>A0A9X3TVH8_9PROT</name>
<gene>
    <name evidence="3" type="ORF">NYP16_00915</name>
</gene>
<evidence type="ECO:0000313" key="3">
    <source>
        <dbReference type="EMBL" id="MDA5192520.1"/>
    </source>
</evidence>
<dbReference type="GO" id="GO:0006355">
    <property type="term" value="P:regulation of DNA-templated transcription"/>
    <property type="evidence" value="ECO:0007669"/>
    <property type="project" value="InterPro"/>
</dbReference>
<organism evidence="3 4">
    <name type="scientific">Govanella unica</name>
    <dbReference type="NCBI Taxonomy" id="2975056"/>
    <lineage>
        <taxon>Bacteria</taxon>
        <taxon>Pseudomonadati</taxon>
        <taxon>Pseudomonadota</taxon>
        <taxon>Alphaproteobacteria</taxon>
        <taxon>Emcibacterales</taxon>
        <taxon>Govanellaceae</taxon>
        <taxon>Govanella</taxon>
    </lineage>
</organism>
<accession>A0A9X3TVH8</accession>
<dbReference type="SUPFAM" id="SSF46955">
    <property type="entry name" value="Putative DNA-binding domain"/>
    <property type="match status" value="1"/>
</dbReference>
<dbReference type="InterPro" id="IPR000551">
    <property type="entry name" value="MerR-type_HTH_dom"/>
</dbReference>
<evidence type="ECO:0000256" key="1">
    <source>
        <dbReference type="SAM" id="MobiDB-lite"/>
    </source>
</evidence>
<evidence type="ECO:0000259" key="2">
    <source>
        <dbReference type="Pfam" id="PF13411"/>
    </source>
</evidence>
<sequence>MSAYMQDNHNAPASGGQRGIPANVNDCSAADIISLADKLVWNAEEVAKMCGLSQSAFHHWVRNGILPRPINGTRRYSAEVIRQALRKAHGAVSEKEASGDLDGWRAGRGHR</sequence>
<feature type="region of interest" description="Disordered" evidence="1">
    <location>
        <begin position="89"/>
        <end position="111"/>
    </location>
</feature>
<reference evidence="3" key="1">
    <citation type="submission" date="2022-08" db="EMBL/GenBank/DDBJ databases">
        <authorList>
            <person name="Vandamme P."/>
            <person name="Hettiarachchi A."/>
            <person name="Peeters C."/>
            <person name="Cnockaert M."/>
            <person name="Carlier A."/>
        </authorList>
    </citation>
    <scope>NUCLEOTIDE SEQUENCE</scope>
    <source>
        <strain evidence="3">LMG 31809</strain>
    </source>
</reference>
<dbReference type="GO" id="GO:0003677">
    <property type="term" value="F:DNA binding"/>
    <property type="evidence" value="ECO:0007669"/>
    <property type="project" value="InterPro"/>
</dbReference>
<feature type="compositionally biased region" description="Polar residues" evidence="1">
    <location>
        <begin position="1"/>
        <end position="11"/>
    </location>
</feature>
<keyword evidence="4" id="KW-1185">Reference proteome</keyword>
<comment type="caution">
    <text evidence="3">The sequence shown here is derived from an EMBL/GenBank/DDBJ whole genome shotgun (WGS) entry which is preliminary data.</text>
</comment>
<feature type="domain" description="HTH merR-type" evidence="2">
    <location>
        <begin position="44"/>
        <end position="81"/>
    </location>
</feature>
<dbReference type="EMBL" id="JANWOI010000001">
    <property type="protein sequence ID" value="MDA5192520.1"/>
    <property type="molecule type" value="Genomic_DNA"/>
</dbReference>
<feature type="region of interest" description="Disordered" evidence="1">
    <location>
        <begin position="1"/>
        <end position="20"/>
    </location>
</feature>
<dbReference type="RefSeq" id="WP_274942225.1">
    <property type="nucleotide sequence ID" value="NZ_JANWOI010000001.1"/>
</dbReference>